<dbReference type="PANTHER" id="PTHR43776">
    <property type="entry name" value="TRANSPORT ATP-BINDING PROTEIN"/>
    <property type="match status" value="1"/>
</dbReference>
<evidence type="ECO:0000313" key="6">
    <source>
        <dbReference type="EMBL" id="MFD0944884.1"/>
    </source>
</evidence>
<dbReference type="SUPFAM" id="SSF52540">
    <property type="entry name" value="P-loop containing nucleoside triphosphate hydrolases"/>
    <property type="match status" value="2"/>
</dbReference>
<reference evidence="7" key="1">
    <citation type="journal article" date="2019" name="Int. J. Syst. Evol. Microbiol.">
        <title>The Global Catalogue of Microorganisms (GCM) 10K type strain sequencing project: providing services to taxonomists for standard genome sequencing and annotation.</title>
        <authorList>
            <consortium name="The Broad Institute Genomics Platform"/>
            <consortium name="The Broad Institute Genome Sequencing Center for Infectious Disease"/>
            <person name="Wu L."/>
            <person name="Ma J."/>
        </authorList>
    </citation>
    <scope>NUCLEOTIDE SEQUENCE [LARGE SCALE GENOMIC DNA]</scope>
    <source>
        <strain evidence="7">CCUG 62982</strain>
    </source>
</reference>
<keyword evidence="2" id="KW-0813">Transport</keyword>
<dbReference type="Gene3D" id="3.40.50.300">
    <property type="entry name" value="P-loop containing nucleotide triphosphate hydrolases"/>
    <property type="match status" value="2"/>
</dbReference>
<organism evidence="6 7">
    <name type="scientific">Sphingomonas canadensis</name>
    <dbReference type="NCBI Taxonomy" id="1219257"/>
    <lineage>
        <taxon>Bacteria</taxon>
        <taxon>Pseudomonadati</taxon>
        <taxon>Pseudomonadota</taxon>
        <taxon>Alphaproteobacteria</taxon>
        <taxon>Sphingomonadales</taxon>
        <taxon>Sphingomonadaceae</taxon>
        <taxon>Sphingomonas</taxon>
    </lineage>
</organism>
<feature type="domain" description="ABC transporter" evidence="5">
    <location>
        <begin position="4"/>
        <end position="243"/>
    </location>
</feature>
<evidence type="ECO:0000256" key="3">
    <source>
        <dbReference type="ARBA" id="ARBA00022741"/>
    </source>
</evidence>
<evidence type="ECO:0000259" key="5">
    <source>
        <dbReference type="PROSITE" id="PS50893"/>
    </source>
</evidence>
<proteinExistence type="inferred from homology"/>
<dbReference type="InterPro" id="IPR003593">
    <property type="entry name" value="AAA+_ATPase"/>
</dbReference>
<dbReference type="InterPro" id="IPR003439">
    <property type="entry name" value="ABC_transporter-like_ATP-bd"/>
</dbReference>
<evidence type="ECO:0000313" key="7">
    <source>
        <dbReference type="Proteomes" id="UP001596977"/>
    </source>
</evidence>
<comment type="caution">
    <text evidence="6">The sequence shown here is derived from an EMBL/GenBank/DDBJ whole genome shotgun (WGS) entry which is preliminary data.</text>
</comment>
<dbReference type="CDD" id="cd03257">
    <property type="entry name" value="ABC_NikE_OppD_transporters"/>
    <property type="match status" value="2"/>
</dbReference>
<gene>
    <name evidence="6" type="ORF">ACFQ1E_00880</name>
</gene>
<keyword evidence="4 6" id="KW-0067">ATP-binding</keyword>
<dbReference type="PANTHER" id="PTHR43776:SF7">
    <property type="entry name" value="D,D-DIPEPTIDE TRANSPORT ATP-BINDING PROTEIN DDPF-RELATED"/>
    <property type="match status" value="1"/>
</dbReference>
<accession>A0ABW3H0F0</accession>
<name>A0ABW3H0F0_9SPHN</name>
<dbReference type="PROSITE" id="PS00211">
    <property type="entry name" value="ABC_TRANSPORTER_1"/>
    <property type="match status" value="2"/>
</dbReference>
<dbReference type="Pfam" id="PF00005">
    <property type="entry name" value="ABC_tran"/>
    <property type="match status" value="2"/>
</dbReference>
<evidence type="ECO:0000256" key="2">
    <source>
        <dbReference type="ARBA" id="ARBA00022448"/>
    </source>
</evidence>
<keyword evidence="7" id="KW-1185">Reference proteome</keyword>
<dbReference type="RefSeq" id="WP_264942836.1">
    <property type="nucleotide sequence ID" value="NZ_JAPDRA010000001.1"/>
</dbReference>
<dbReference type="Proteomes" id="UP001596977">
    <property type="component" value="Unassembled WGS sequence"/>
</dbReference>
<dbReference type="GO" id="GO:0005524">
    <property type="term" value="F:ATP binding"/>
    <property type="evidence" value="ECO:0007669"/>
    <property type="project" value="UniProtKB-KW"/>
</dbReference>
<protein>
    <submittedName>
        <fullName evidence="6">ATP-binding cassette domain-containing protein</fullName>
    </submittedName>
</protein>
<evidence type="ECO:0000256" key="1">
    <source>
        <dbReference type="ARBA" id="ARBA00005417"/>
    </source>
</evidence>
<dbReference type="EMBL" id="JBHTJG010000001">
    <property type="protein sequence ID" value="MFD0944884.1"/>
    <property type="molecule type" value="Genomic_DNA"/>
</dbReference>
<dbReference type="SMART" id="SM00382">
    <property type="entry name" value="AAA"/>
    <property type="match status" value="2"/>
</dbReference>
<sequence length="513" mass="53666">MTLYAVEHLSLEIGGARILEDVGFAVAAGGCTALVGASGSGKTMSCFAPFGLAAGRPRGSARLEGAELIGLDERALRPLRARAGFVFQQPLTALTPHLTIGAQLAESASALGGARPDRRAMAAMLDRVGLSDPEAKLDQWPHRLSGGERQRVMIACATAHGPRLLVADEPTSALDAELRHAILDVIGRLREDGLGVLLVSHDLPLVARHADRVVVMDAGRVVEDGPARAVIETPAQEVTRALIAASPRLDSPPPDLPVPGAPLIEARGIAVGFRTPGWRRGRFQAVADAGFALAEGEALAIVGRSGSGKSTLARAVARLGPCDSGAVLWRGRPLPPRARMGTAERRLIQPVFQDPAASLDPRWTVAQSIAEPLRNLIPAMDDAARAARVGAVLDEVELGERFAARRPGELSGGQAQRVAIARALAADPEAILLDEATSALDVLVAGRILALLGRLQASRRLAILAITHDLAVAHALCHRLAVMEAGRIVEIGPVPQLLASPQSAALTRLVAAQ</sequence>
<dbReference type="InterPro" id="IPR050319">
    <property type="entry name" value="ABC_transp_ATP-bind"/>
</dbReference>
<feature type="domain" description="ABC transporter" evidence="5">
    <location>
        <begin position="266"/>
        <end position="510"/>
    </location>
</feature>
<dbReference type="PROSITE" id="PS50893">
    <property type="entry name" value="ABC_TRANSPORTER_2"/>
    <property type="match status" value="2"/>
</dbReference>
<comment type="similarity">
    <text evidence="1">Belongs to the ABC transporter superfamily.</text>
</comment>
<dbReference type="InterPro" id="IPR017871">
    <property type="entry name" value="ABC_transporter-like_CS"/>
</dbReference>
<evidence type="ECO:0000256" key="4">
    <source>
        <dbReference type="ARBA" id="ARBA00022840"/>
    </source>
</evidence>
<dbReference type="InterPro" id="IPR027417">
    <property type="entry name" value="P-loop_NTPase"/>
</dbReference>
<keyword evidence="3" id="KW-0547">Nucleotide-binding</keyword>